<comment type="caution">
    <text evidence="9">The sequence shown here is derived from an EMBL/GenBank/DDBJ whole genome shotgun (WGS) entry which is preliminary data.</text>
</comment>
<sequence length="86" mass="9900">MPNTASARKSLRQNAKRRADNNEWKGRLKRLTKSYRKLLEAGKKDDAQKLVSQIYKTADKMAAKGRVKRNKARRVKSRLTRAATQS</sequence>
<keyword evidence="3 7" id="KW-0694">RNA-binding</keyword>
<feature type="region of interest" description="Disordered" evidence="8">
    <location>
        <begin position="1"/>
        <end position="25"/>
    </location>
</feature>
<evidence type="ECO:0000313" key="10">
    <source>
        <dbReference type="Proteomes" id="UP000176273"/>
    </source>
</evidence>
<evidence type="ECO:0000256" key="3">
    <source>
        <dbReference type="ARBA" id="ARBA00022884"/>
    </source>
</evidence>
<evidence type="ECO:0000256" key="2">
    <source>
        <dbReference type="ARBA" id="ARBA00022730"/>
    </source>
</evidence>
<dbReference type="InterPro" id="IPR002583">
    <property type="entry name" value="Ribosomal_bS20"/>
</dbReference>
<evidence type="ECO:0000256" key="7">
    <source>
        <dbReference type="HAMAP-Rule" id="MF_00500"/>
    </source>
</evidence>
<protein>
    <recommendedName>
        <fullName evidence="6 7">Small ribosomal subunit protein bS20</fullName>
    </recommendedName>
</protein>
<comment type="similarity">
    <text evidence="1 7">Belongs to the bacterial ribosomal protein bS20 family.</text>
</comment>
<organism evidence="9 10">
    <name type="scientific">Candidatus Jorgensenbacteria bacterium GWA1_54_12</name>
    <dbReference type="NCBI Taxonomy" id="1798468"/>
    <lineage>
        <taxon>Bacteria</taxon>
        <taxon>Candidatus Joergenseniibacteriota</taxon>
    </lineage>
</organism>
<dbReference type="STRING" id="1798468.A2110_00315"/>
<evidence type="ECO:0000256" key="6">
    <source>
        <dbReference type="ARBA" id="ARBA00035136"/>
    </source>
</evidence>
<evidence type="ECO:0000256" key="8">
    <source>
        <dbReference type="SAM" id="MobiDB-lite"/>
    </source>
</evidence>
<dbReference type="NCBIfam" id="TIGR00029">
    <property type="entry name" value="S20"/>
    <property type="match status" value="1"/>
</dbReference>
<dbReference type="SUPFAM" id="SSF46992">
    <property type="entry name" value="Ribosomal protein S20"/>
    <property type="match status" value="1"/>
</dbReference>
<dbReference type="Proteomes" id="UP000176273">
    <property type="component" value="Unassembled WGS sequence"/>
</dbReference>
<dbReference type="GO" id="GO:0070181">
    <property type="term" value="F:small ribosomal subunit rRNA binding"/>
    <property type="evidence" value="ECO:0007669"/>
    <property type="project" value="TreeGrafter"/>
</dbReference>
<accession>A0A1F6BLH7</accession>
<keyword evidence="4 7" id="KW-0689">Ribosomal protein</keyword>
<comment type="function">
    <text evidence="7">Binds directly to 16S ribosomal RNA.</text>
</comment>
<name>A0A1F6BLH7_9BACT</name>
<feature type="region of interest" description="Disordered" evidence="8">
    <location>
        <begin position="62"/>
        <end position="86"/>
    </location>
</feature>
<dbReference type="Gene3D" id="1.20.58.110">
    <property type="entry name" value="Ribosomal protein S20"/>
    <property type="match status" value="1"/>
</dbReference>
<dbReference type="GO" id="GO:0005829">
    <property type="term" value="C:cytosol"/>
    <property type="evidence" value="ECO:0007669"/>
    <property type="project" value="TreeGrafter"/>
</dbReference>
<feature type="compositionally biased region" description="Basic residues" evidence="8">
    <location>
        <begin position="63"/>
        <end position="79"/>
    </location>
</feature>
<dbReference type="InterPro" id="IPR036510">
    <property type="entry name" value="Ribosomal_bS20_sf"/>
</dbReference>
<keyword evidence="5 7" id="KW-0687">Ribonucleoprotein</keyword>
<dbReference type="GO" id="GO:0006412">
    <property type="term" value="P:translation"/>
    <property type="evidence" value="ECO:0007669"/>
    <property type="project" value="UniProtKB-UniRule"/>
</dbReference>
<dbReference type="PANTHER" id="PTHR33398">
    <property type="entry name" value="30S RIBOSOMAL PROTEIN S20"/>
    <property type="match status" value="1"/>
</dbReference>
<dbReference type="GO" id="GO:0003735">
    <property type="term" value="F:structural constituent of ribosome"/>
    <property type="evidence" value="ECO:0007669"/>
    <property type="project" value="InterPro"/>
</dbReference>
<dbReference type="Pfam" id="PF01649">
    <property type="entry name" value="Ribosomal_S20p"/>
    <property type="match status" value="1"/>
</dbReference>
<evidence type="ECO:0000313" key="9">
    <source>
        <dbReference type="EMBL" id="OGG37774.1"/>
    </source>
</evidence>
<dbReference type="GO" id="GO:0015935">
    <property type="term" value="C:small ribosomal subunit"/>
    <property type="evidence" value="ECO:0007669"/>
    <property type="project" value="TreeGrafter"/>
</dbReference>
<dbReference type="HAMAP" id="MF_00500">
    <property type="entry name" value="Ribosomal_bS20"/>
    <property type="match status" value="1"/>
</dbReference>
<evidence type="ECO:0000256" key="4">
    <source>
        <dbReference type="ARBA" id="ARBA00022980"/>
    </source>
</evidence>
<dbReference type="AlphaFoldDB" id="A0A1F6BLH7"/>
<keyword evidence="2 7" id="KW-0699">rRNA-binding</keyword>
<gene>
    <name evidence="7" type="primary">rpsT</name>
    <name evidence="9" type="ORF">A2110_00315</name>
</gene>
<dbReference type="EMBL" id="MFKH01000002">
    <property type="protein sequence ID" value="OGG37774.1"/>
    <property type="molecule type" value="Genomic_DNA"/>
</dbReference>
<proteinExistence type="inferred from homology"/>
<dbReference type="PANTHER" id="PTHR33398:SF1">
    <property type="entry name" value="SMALL RIBOSOMAL SUBUNIT PROTEIN BS20C"/>
    <property type="match status" value="1"/>
</dbReference>
<reference evidence="9 10" key="1">
    <citation type="journal article" date="2016" name="Nat. Commun.">
        <title>Thousands of microbial genomes shed light on interconnected biogeochemical processes in an aquifer system.</title>
        <authorList>
            <person name="Anantharaman K."/>
            <person name="Brown C.T."/>
            <person name="Hug L.A."/>
            <person name="Sharon I."/>
            <person name="Castelle C.J."/>
            <person name="Probst A.J."/>
            <person name="Thomas B.C."/>
            <person name="Singh A."/>
            <person name="Wilkins M.J."/>
            <person name="Karaoz U."/>
            <person name="Brodie E.L."/>
            <person name="Williams K.H."/>
            <person name="Hubbard S.S."/>
            <person name="Banfield J.F."/>
        </authorList>
    </citation>
    <scope>NUCLEOTIDE SEQUENCE [LARGE SCALE GENOMIC DNA]</scope>
</reference>
<evidence type="ECO:0000256" key="5">
    <source>
        <dbReference type="ARBA" id="ARBA00023274"/>
    </source>
</evidence>
<evidence type="ECO:0000256" key="1">
    <source>
        <dbReference type="ARBA" id="ARBA00007634"/>
    </source>
</evidence>